<dbReference type="EMBL" id="JBHTJA010000144">
    <property type="protein sequence ID" value="MFD0905551.1"/>
    <property type="molecule type" value="Genomic_DNA"/>
</dbReference>
<name>A0ABW3F3F1_9ACTN</name>
<proteinExistence type="predicted"/>
<keyword evidence="1" id="KW-0812">Transmembrane</keyword>
<gene>
    <name evidence="2" type="ORF">ACFQ11_34610</name>
</gene>
<keyword evidence="1" id="KW-0472">Membrane</keyword>
<organism evidence="2 3">
    <name type="scientific">Actinomadura sediminis</name>
    <dbReference type="NCBI Taxonomy" id="1038904"/>
    <lineage>
        <taxon>Bacteria</taxon>
        <taxon>Bacillati</taxon>
        <taxon>Actinomycetota</taxon>
        <taxon>Actinomycetes</taxon>
        <taxon>Streptosporangiales</taxon>
        <taxon>Thermomonosporaceae</taxon>
        <taxon>Actinomadura</taxon>
    </lineage>
</organism>
<sequence length="128" mass="12418">RHQGAPGAPQALLVPFGAGPGLALALPLRDAGAGAALFGLSLCFPAVLAGQLAALSLQAASLARIGPGTDAQRLAGLVQGQRTWLLAAAAAAAVIAALAVRAARGAPDAHRAAGRHCAANTARAPAAR</sequence>
<protein>
    <recommendedName>
        <fullName evidence="4">MFS transporter</fullName>
    </recommendedName>
</protein>
<feature type="transmembrane region" description="Helical" evidence="1">
    <location>
        <begin position="84"/>
        <end position="103"/>
    </location>
</feature>
<accession>A0ABW3F3F1</accession>
<feature type="transmembrane region" description="Helical" evidence="1">
    <location>
        <begin position="35"/>
        <end position="63"/>
    </location>
</feature>
<evidence type="ECO:0000313" key="3">
    <source>
        <dbReference type="Proteomes" id="UP001596972"/>
    </source>
</evidence>
<keyword evidence="3" id="KW-1185">Reference proteome</keyword>
<feature type="non-terminal residue" evidence="2">
    <location>
        <position position="1"/>
    </location>
</feature>
<dbReference type="Proteomes" id="UP001596972">
    <property type="component" value="Unassembled WGS sequence"/>
</dbReference>
<comment type="caution">
    <text evidence="2">The sequence shown here is derived from an EMBL/GenBank/DDBJ whole genome shotgun (WGS) entry which is preliminary data.</text>
</comment>
<evidence type="ECO:0000256" key="1">
    <source>
        <dbReference type="SAM" id="Phobius"/>
    </source>
</evidence>
<evidence type="ECO:0000313" key="2">
    <source>
        <dbReference type="EMBL" id="MFD0905551.1"/>
    </source>
</evidence>
<reference evidence="3" key="1">
    <citation type="journal article" date="2019" name="Int. J. Syst. Evol. Microbiol.">
        <title>The Global Catalogue of Microorganisms (GCM) 10K type strain sequencing project: providing services to taxonomists for standard genome sequencing and annotation.</title>
        <authorList>
            <consortium name="The Broad Institute Genomics Platform"/>
            <consortium name="The Broad Institute Genome Sequencing Center for Infectious Disease"/>
            <person name="Wu L."/>
            <person name="Ma J."/>
        </authorList>
    </citation>
    <scope>NUCLEOTIDE SEQUENCE [LARGE SCALE GENOMIC DNA]</scope>
    <source>
        <strain evidence="3">JCM 31202</strain>
    </source>
</reference>
<keyword evidence="1" id="KW-1133">Transmembrane helix</keyword>
<dbReference type="RefSeq" id="WP_378306576.1">
    <property type="nucleotide sequence ID" value="NZ_JBHTJA010000144.1"/>
</dbReference>
<evidence type="ECO:0008006" key="4">
    <source>
        <dbReference type="Google" id="ProtNLM"/>
    </source>
</evidence>